<dbReference type="AlphaFoldDB" id="A0A1C4BMT1"/>
<accession>A0A1C4BMT1</accession>
<evidence type="ECO:0000256" key="2">
    <source>
        <dbReference type="SAM" id="SignalP"/>
    </source>
</evidence>
<gene>
    <name evidence="3" type="ORF">GA0061071_105178</name>
</gene>
<dbReference type="EMBL" id="FMAY01000005">
    <property type="protein sequence ID" value="SCC08054.1"/>
    <property type="molecule type" value="Genomic_DNA"/>
</dbReference>
<organism evidence="3 4">
    <name type="scientific">Kosakonia oryzendophytica</name>
    <dbReference type="NCBI Taxonomy" id="1005665"/>
    <lineage>
        <taxon>Bacteria</taxon>
        <taxon>Pseudomonadati</taxon>
        <taxon>Pseudomonadota</taxon>
        <taxon>Gammaproteobacteria</taxon>
        <taxon>Enterobacterales</taxon>
        <taxon>Enterobacteriaceae</taxon>
        <taxon>Kosakonia</taxon>
    </lineage>
</organism>
<evidence type="ECO:0000313" key="4">
    <source>
        <dbReference type="Proteomes" id="UP000198975"/>
    </source>
</evidence>
<dbReference type="Proteomes" id="UP000198975">
    <property type="component" value="Unassembled WGS sequence"/>
</dbReference>
<feature type="chain" id="PRO_5008689417" description="Acid shock protein" evidence="2">
    <location>
        <begin position="22"/>
        <end position="69"/>
    </location>
</feature>
<evidence type="ECO:0000256" key="1">
    <source>
        <dbReference type="SAM" id="MobiDB-lite"/>
    </source>
</evidence>
<keyword evidence="4" id="KW-1185">Reference proteome</keyword>
<protein>
    <recommendedName>
        <fullName evidence="5">Acid shock protein</fullName>
    </recommendedName>
</protein>
<evidence type="ECO:0008006" key="5">
    <source>
        <dbReference type="Google" id="ProtNLM"/>
    </source>
</evidence>
<dbReference type="RefSeq" id="WP_088237593.1">
    <property type="nucleotide sequence ID" value="NZ_FMAY01000005.1"/>
</dbReference>
<name>A0A1C4BMT1_9ENTR</name>
<sequence>MKKIARVSAILAVSVSSMVFAADHEPLPPENAPGQQHHKAEKKPLPPKHKPAKPPKRDEKKPPMPEDQR</sequence>
<reference evidence="4" key="1">
    <citation type="submission" date="2016-08" db="EMBL/GenBank/DDBJ databases">
        <authorList>
            <person name="Varghese N."/>
            <person name="Submissions Spin"/>
        </authorList>
    </citation>
    <scope>NUCLEOTIDE SEQUENCE [LARGE SCALE GENOMIC DNA]</scope>
    <source>
        <strain evidence="4">REICA_082</strain>
    </source>
</reference>
<feature type="region of interest" description="Disordered" evidence="1">
    <location>
        <begin position="24"/>
        <end position="69"/>
    </location>
</feature>
<feature type="compositionally biased region" description="Basic and acidic residues" evidence="1">
    <location>
        <begin position="55"/>
        <end position="69"/>
    </location>
</feature>
<proteinExistence type="predicted"/>
<evidence type="ECO:0000313" key="3">
    <source>
        <dbReference type="EMBL" id="SCC08054.1"/>
    </source>
</evidence>
<keyword evidence="2" id="KW-0732">Signal</keyword>
<feature type="compositionally biased region" description="Basic residues" evidence="1">
    <location>
        <begin position="36"/>
        <end position="54"/>
    </location>
</feature>
<feature type="signal peptide" evidence="2">
    <location>
        <begin position="1"/>
        <end position="21"/>
    </location>
</feature>